<evidence type="ECO:0000313" key="2">
    <source>
        <dbReference type="EMBL" id="KAL1848547.1"/>
    </source>
</evidence>
<name>A0ABR3VYW6_9PEZI</name>
<accession>A0ABR3VYW6</accession>
<evidence type="ECO:0000256" key="1">
    <source>
        <dbReference type="SAM" id="MobiDB-lite"/>
    </source>
</evidence>
<proteinExistence type="predicted"/>
<reference evidence="2 3" key="1">
    <citation type="journal article" date="2024" name="IMA Fungus">
        <title>IMA Genome - F19 : A genome assembly and annotation guide to empower mycologists, including annotated draft genome sequences of Ceratocystis pirilliformis, Diaporthe australafricana, Fusarium ophioides, Paecilomyces lecythidis, and Sporothrix stenoceras.</title>
        <authorList>
            <person name="Aylward J."/>
            <person name="Wilson A.M."/>
            <person name="Visagie C.M."/>
            <person name="Spraker J."/>
            <person name="Barnes I."/>
            <person name="Buitendag C."/>
            <person name="Ceriani C."/>
            <person name="Del Mar Angel L."/>
            <person name="du Plessis D."/>
            <person name="Fuchs T."/>
            <person name="Gasser K."/>
            <person name="Kramer D."/>
            <person name="Li W."/>
            <person name="Munsamy K."/>
            <person name="Piso A."/>
            <person name="Price J.L."/>
            <person name="Sonnekus B."/>
            <person name="Thomas C."/>
            <person name="van der Nest A."/>
            <person name="van Dijk A."/>
            <person name="van Heerden A."/>
            <person name="van Vuuren N."/>
            <person name="Yilmaz N."/>
            <person name="Duong T.A."/>
            <person name="van der Merwe N.A."/>
            <person name="Wingfield M.J."/>
            <person name="Wingfield B.D."/>
        </authorList>
    </citation>
    <scope>NUCLEOTIDE SEQUENCE [LARGE SCALE GENOMIC DNA]</scope>
    <source>
        <strain evidence="2 3">CMW 18300</strain>
    </source>
</reference>
<gene>
    <name evidence="2" type="ORF">Daus18300_013557</name>
</gene>
<feature type="compositionally biased region" description="Basic residues" evidence="1">
    <location>
        <begin position="80"/>
        <end position="90"/>
    </location>
</feature>
<sequence length="114" mass="12323">MVATPIDDESLPPHNLRDNITTVRTITRPAQSDSLLLASPIQRPPVLLANTNPNSLGLHRNEKSNKTVSPQSKSHPAAAVKRRAKQKRRNNIPAVLDVLEAIVVASIVAETAAK</sequence>
<keyword evidence="3" id="KW-1185">Reference proteome</keyword>
<protein>
    <submittedName>
        <fullName evidence="2">Uncharacterized protein</fullName>
    </submittedName>
</protein>
<dbReference type="Proteomes" id="UP001583177">
    <property type="component" value="Unassembled WGS sequence"/>
</dbReference>
<evidence type="ECO:0000313" key="3">
    <source>
        <dbReference type="Proteomes" id="UP001583177"/>
    </source>
</evidence>
<organism evidence="2 3">
    <name type="scientific">Diaporthe australafricana</name>
    <dbReference type="NCBI Taxonomy" id="127596"/>
    <lineage>
        <taxon>Eukaryota</taxon>
        <taxon>Fungi</taxon>
        <taxon>Dikarya</taxon>
        <taxon>Ascomycota</taxon>
        <taxon>Pezizomycotina</taxon>
        <taxon>Sordariomycetes</taxon>
        <taxon>Sordariomycetidae</taxon>
        <taxon>Diaporthales</taxon>
        <taxon>Diaporthaceae</taxon>
        <taxon>Diaporthe</taxon>
    </lineage>
</organism>
<comment type="caution">
    <text evidence="2">The sequence shown here is derived from an EMBL/GenBank/DDBJ whole genome shotgun (WGS) entry which is preliminary data.</text>
</comment>
<feature type="region of interest" description="Disordered" evidence="1">
    <location>
        <begin position="46"/>
        <end position="91"/>
    </location>
</feature>
<dbReference type="EMBL" id="JAWRVE010000216">
    <property type="protein sequence ID" value="KAL1848547.1"/>
    <property type="molecule type" value="Genomic_DNA"/>
</dbReference>